<dbReference type="PROSITE" id="PS51257">
    <property type="entry name" value="PROKAR_LIPOPROTEIN"/>
    <property type="match status" value="1"/>
</dbReference>
<dbReference type="Proteomes" id="UP000297638">
    <property type="component" value="Unassembled WGS sequence"/>
</dbReference>
<evidence type="ECO:0000256" key="2">
    <source>
        <dbReference type="SAM" id="SignalP"/>
    </source>
</evidence>
<evidence type="ECO:0000313" key="3">
    <source>
        <dbReference type="EMBL" id="TFH55115.1"/>
    </source>
</evidence>
<keyword evidence="2" id="KW-0732">Signal</keyword>
<comment type="caution">
    <text evidence="3">The sequence shown here is derived from an EMBL/GenBank/DDBJ whole genome shotgun (WGS) entry which is preliminary data.</text>
</comment>
<dbReference type="RefSeq" id="WP_134780914.1">
    <property type="nucleotide sequence ID" value="NZ_SPDS01000002.1"/>
</dbReference>
<accession>A0A4Y8TUV4</accession>
<feature type="signal peptide" evidence="2">
    <location>
        <begin position="1"/>
        <end position="24"/>
    </location>
</feature>
<feature type="chain" id="PRO_5021484464" description="Lipoprotein" evidence="2">
    <location>
        <begin position="25"/>
        <end position="246"/>
    </location>
</feature>
<protein>
    <recommendedName>
        <fullName evidence="5">Lipoprotein</fullName>
    </recommendedName>
</protein>
<name>A0A4Y8TUV4_9MICC</name>
<dbReference type="EMBL" id="SPDS01000002">
    <property type="protein sequence ID" value="TFH55115.1"/>
    <property type="molecule type" value="Genomic_DNA"/>
</dbReference>
<reference evidence="3 4" key="1">
    <citation type="submission" date="2019-03" db="EMBL/GenBank/DDBJ databases">
        <title>Glutamicibacter sp. LJH19 genome.</title>
        <authorList>
            <person name="Sinai Borker S."/>
            <person name="Kumar R."/>
        </authorList>
    </citation>
    <scope>NUCLEOTIDE SEQUENCE [LARGE SCALE GENOMIC DNA]</scope>
    <source>
        <strain evidence="3 4">LJH19</strain>
    </source>
</reference>
<feature type="region of interest" description="Disordered" evidence="1">
    <location>
        <begin position="25"/>
        <end position="46"/>
    </location>
</feature>
<gene>
    <name evidence="3" type="ORF">EXY26_14260</name>
</gene>
<organism evidence="3 4">
    <name type="scientific">Glutamicibacter arilaitensis</name>
    <dbReference type="NCBI Taxonomy" id="256701"/>
    <lineage>
        <taxon>Bacteria</taxon>
        <taxon>Bacillati</taxon>
        <taxon>Actinomycetota</taxon>
        <taxon>Actinomycetes</taxon>
        <taxon>Micrococcales</taxon>
        <taxon>Micrococcaceae</taxon>
        <taxon>Glutamicibacter</taxon>
    </lineage>
</organism>
<evidence type="ECO:0000313" key="4">
    <source>
        <dbReference type="Proteomes" id="UP000297638"/>
    </source>
</evidence>
<dbReference type="AlphaFoldDB" id="A0A4Y8TUV4"/>
<evidence type="ECO:0008006" key="5">
    <source>
        <dbReference type="Google" id="ProtNLM"/>
    </source>
</evidence>
<evidence type="ECO:0000256" key="1">
    <source>
        <dbReference type="SAM" id="MobiDB-lite"/>
    </source>
</evidence>
<feature type="compositionally biased region" description="Polar residues" evidence="1">
    <location>
        <begin position="25"/>
        <end position="42"/>
    </location>
</feature>
<sequence>MKKRSFWVLPVAAAFVLAGCGSNAGTEAETGSSEAPQQQESTGVPALSAEQAAAVAKTLGGEGENVQVLDSEALSGSLESAKGLIDQMEIKPEKCAEYVSQQGTQDLEGINMAVAIEVNATGESNSYSVAGYEDASKLDTVKKMIDAKDLQGCDEFAMSVAGQEVSASAQILEADSDADSTIATHTAVVMNGTEVPGGSYQIQGVVGENVVSVSQTITAEQGDDEAVKTLVEKLNKAVEEVKAAAK</sequence>
<proteinExistence type="predicted"/>